<dbReference type="CDD" id="cd00610">
    <property type="entry name" value="OAT_like"/>
    <property type="match status" value="1"/>
</dbReference>
<comment type="subcellular location">
    <subcellularLocation>
        <location evidence="5">Cytoplasm</location>
    </subcellularLocation>
</comment>
<dbReference type="InterPro" id="IPR005814">
    <property type="entry name" value="Aminotrans_3"/>
</dbReference>
<keyword evidence="3 5" id="KW-0808">Transferase</keyword>
<feature type="binding site" evidence="5">
    <location>
        <position position="121"/>
    </location>
    <ligand>
        <name>pyridoxal 5'-phosphate</name>
        <dbReference type="ChEBI" id="CHEBI:597326"/>
    </ligand>
</feature>
<dbReference type="SUPFAM" id="SSF53383">
    <property type="entry name" value="PLP-dependent transferases"/>
    <property type="match status" value="1"/>
</dbReference>
<dbReference type="InterPro" id="IPR049704">
    <property type="entry name" value="Aminotrans_3_PPA_site"/>
</dbReference>
<dbReference type="GO" id="GO:0030170">
    <property type="term" value="F:pyridoxal phosphate binding"/>
    <property type="evidence" value="ECO:0007669"/>
    <property type="project" value="InterPro"/>
</dbReference>
<evidence type="ECO:0000256" key="5">
    <source>
        <dbReference type="HAMAP-Rule" id="MF_01107"/>
    </source>
</evidence>
<reference evidence="6 7" key="1">
    <citation type="submission" date="2013-03" db="EMBL/GenBank/DDBJ databases">
        <title>The Genome Sequence of Enterococcus columbae ATCC_51263 (PacBio/Illumina hybrid assembly).</title>
        <authorList>
            <consortium name="The Broad Institute Genomics Platform"/>
            <consortium name="The Broad Institute Genome Sequencing Center for Infectious Disease"/>
            <person name="Earl A."/>
            <person name="Russ C."/>
            <person name="Gilmore M."/>
            <person name="Surin D."/>
            <person name="Walker B."/>
            <person name="Young S."/>
            <person name="Zeng Q."/>
            <person name="Gargeya S."/>
            <person name="Fitzgerald M."/>
            <person name="Haas B."/>
            <person name="Abouelleil A."/>
            <person name="Allen A.W."/>
            <person name="Alvarado L."/>
            <person name="Arachchi H.M."/>
            <person name="Berlin A.M."/>
            <person name="Chapman S.B."/>
            <person name="Gainer-Dewar J."/>
            <person name="Goldberg J."/>
            <person name="Griggs A."/>
            <person name="Gujja S."/>
            <person name="Hansen M."/>
            <person name="Howarth C."/>
            <person name="Imamovic A."/>
            <person name="Ireland A."/>
            <person name="Larimer J."/>
            <person name="McCowan C."/>
            <person name="Murphy C."/>
            <person name="Pearson M."/>
            <person name="Poon T.W."/>
            <person name="Priest M."/>
            <person name="Roberts A."/>
            <person name="Saif S."/>
            <person name="Shea T."/>
            <person name="Sisk P."/>
            <person name="Sykes S."/>
            <person name="Wortman J."/>
            <person name="Nusbaum C."/>
            <person name="Birren B."/>
        </authorList>
    </citation>
    <scope>NUCLEOTIDE SEQUENCE [LARGE SCALE GENOMIC DNA]</scope>
    <source>
        <strain evidence="6 7">ATCC 51263</strain>
    </source>
</reference>
<feature type="binding site" evidence="5">
    <location>
        <position position="264"/>
    </location>
    <ligand>
        <name>pyridoxal 5'-phosphate</name>
        <dbReference type="ChEBI" id="CHEBI:597326"/>
    </ligand>
</feature>
<dbReference type="InterPro" id="IPR004636">
    <property type="entry name" value="AcOrn/SuccOrn_fam"/>
</dbReference>
<name>S0KYS3_9ENTE</name>
<dbReference type="STRING" id="1121865.OMW_00462"/>
<keyword evidence="5" id="KW-0963">Cytoplasm</keyword>
<comment type="cofactor">
    <cofactor evidence="5">
        <name>pyridoxal 5'-phosphate</name>
        <dbReference type="ChEBI" id="CHEBI:597326"/>
    </cofactor>
    <text evidence="5">Binds 1 pyridoxal phosphate per subunit.</text>
</comment>
<dbReference type="Pfam" id="PF00202">
    <property type="entry name" value="Aminotran_3"/>
    <property type="match status" value="1"/>
</dbReference>
<dbReference type="Proteomes" id="UP000014113">
    <property type="component" value="Unassembled WGS sequence"/>
</dbReference>
<feature type="binding site" evidence="5">
    <location>
        <begin position="94"/>
        <end position="95"/>
    </location>
    <ligand>
        <name>pyridoxal 5'-phosphate</name>
        <dbReference type="ChEBI" id="CHEBI:597326"/>
    </ligand>
</feature>
<comment type="pathway">
    <text evidence="5">Amino-acid biosynthesis; L-arginine biosynthesis; N(2)-acetyl-L-ornithine from L-glutamate: step 4/4.</text>
</comment>
<dbReference type="GO" id="GO:0042802">
    <property type="term" value="F:identical protein binding"/>
    <property type="evidence" value="ECO:0007669"/>
    <property type="project" value="TreeGrafter"/>
</dbReference>
<keyword evidence="4 5" id="KW-0663">Pyridoxal phosphate</keyword>
<dbReference type="HAMAP" id="MF_01107">
    <property type="entry name" value="ArgD_aminotrans_3"/>
    <property type="match status" value="1"/>
</dbReference>
<dbReference type="FunFam" id="3.40.640.10:FF:000004">
    <property type="entry name" value="Acetylornithine aminotransferase"/>
    <property type="match status" value="1"/>
</dbReference>
<dbReference type="PROSITE" id="PS00600">
    <property type="entry name" value="AA_TRANSFER_CLASS_3"/>
    <property type="match status" value="1"/>
</dbReference>
<evidence type="ECO:0000313" key="7">
    <source>
        <dbReference type="Proteomes" id="UP000014113"/>
    </source>
</evidence>
<dbReference type="InterPro" id="IPR050103">
    <property type="entry name" value="Class-III_PLP-dep_AT"/>
</dbReference>
<protein>
    <recommendedName>
        <fullName evidence="5">Acetylornithine aminotransferase</fullName>
        <shortName evidence="5">ACOAT</shortName>
        <ecNumber evidence="5">2.6.1.11</ecNumber>
    </recommendedName>
</protein>
<dbReference type="Gene3D" id="3.40.640.10">
    <property type="entry name" value="Type I PLP-dependent aspartate aminotransferase-like (Major domain)"/>
    <property type="match status" value="1"/>
</dbReference>
<comment type="similarity">
    <text evidence="5">Belongs to the class-III pyridoxal-phosphate-dependent aminotransferase family. ArgD subfamily.</text>
</comment>
<evidence type="ECO:0000256" key="2">
    <source>
        <dbReference type="ARBA" id="ARBA00022605"/>
    </source>
</evidence>
<comment type="caution">
    <text evidence="6">The sequence shown here is derived from an EMBL/GenBank/DDBJ whole genome shotgun (WGS) entry which is preliminary data.</text>
</comment>
<dbReference type="GO" id="GO:0006526">
    <property type="term" value="P:L-arginine biosynthetic process"/>
    <property type="evidence" value="ECO:0007669"/>
    <property type="project" value="UniProtKB-UniRule"/>
</dbReference>
<accession>S0KYS3</accession>
<dbReference type="NCBIfam" id="NF002797">
    <property type="entry name" value="PRK02936.1"/>
    <property type="match status" value="1"/>
</dbReference>
<dbReference type="Gene3D" id="3.90.1150.10">
    <property type="entry name" value="Aspartate Aminotransferase, domain 1"/>
    <property type="match status" value="1"/>
</dbReference>
<comment type="subunit">
    <text evidence="5">Homodimer.</text>
</comment>
<evidence type="ECO:0000256" key="4">
    <source>
        <dbReference type="ARBA" id="ARBA00022898"/>
    </source>
</evidence>
<keyword evidence="5" id="KW-0055">Arginine biosynthesis</keyword>
<dbReference type="GO" id="GO:0003992">
    <property type="term" value="F:N2-acetyl-L-ornithine:2-oxoglutarate 5-aminotransferase activity"/>
    <property type="evidence" value="ECO:0007669"/>
    <property type="project" value="UniProtKB-UniRule"/>
</dbReference>
<keyword evidence="2 5" id="KW-0028">Amino-acid biosynthesis</keyword>
<feature type="binding site" evidence="5">
    <location>
        <begin position="206"/>
        <end position="209"/>
    </location>
    <ligand>
        <name>pyridoxal 5'-phosphate</name>
        <dbReference type="ChEBI" id="CHEBI:597326"/>
    </ligand>
</feature>
<dbReference type="InterPro" id="IPR015424">
    <property type="entry name" value="PyrdxlP-dep_Trfase"/>
</dbReference>
<gene>
    <name evidence="5" type="primary">argD</name>
    <name evidence="6" type="ORF">I568_01060</name>
</gene>
<keyword evidence="7" id="KW-1185">Reference proteome</keyword>
<dbReference type="PATRIC" id="fig|1121865.3.peg.454"/>
<dbReference type="NCBIfam" id="NF002325">
    <property type="entry name" value="PRK01278.1"/>
    <property type="match status" value="1"/>
</dbReference>
<dbReference type="InterPro" id="IPR015421">
    <property type="entry name" value="PyrdxlP-dep_Trfase_major"/>
</dbReference>
<evidence type="ECO:0000256" key="1">
    <source>
        <dbReference type="ARBA" id="ARBA00022576"/>
    </source>
</evidence>
<dbReference type="GO" id="GO:0005737">
    <property type="term" value="C:cytoplasm"/>
    <property type="evidence" value="ECO:0007669"/>
    <property type="project" value="UniProtKB-SubCell"/>
</dbReference>
<dbReference type="OrthoDB" id="9807885at2"/>
<keyword evidence="1 5" id="KW-0032">Aminotransferase</keyword>
<dbReference type="PIRSF" id="PIRSF000521">
    <property type="entry name" value="Transaminase_4ab_Lys_Orn"/>
    <property type="match status" value="1"/>
</dbReference>
<organism evidence="6 7">
    <name type="scientific">Enterococcus columbae DSM 7374 = ATCC 51263</name>
    <dbReference type="NCBI Taxonomy" id="1121865"/>
    <lineage>
        <taxon>Bacteria</taxon>
        <taxon>Bacillati</taxon>
        <taxon>Bacillota</taxon>
        <taxon>Bacilli</taxon>
        <taxon>Lactobacillales</taxon>
        <taxon>Enterococcaceae</taxon>
        <taxon>Enterococcus</taxon>
    </lineage>
</organism>
<evidence type="ECO:0000256" key="3">
    <source>
        <dbReference type="ARBA" id="ARBA00022679"/>
    </source>
</evidence>
<dbReference type="eggNOG" id="COG4992">
    <property type="taxonomic scope" value="Bacteria"/>
</dbReference>
<dbReference type="RefSeq" id="WP_016182626.1">
    <property type="nucleotide sequence ID" value="NZ_JXKI01000020.1"/>
</dbReference>
<evidence type="ECO:0000313" key="6">
    <source>
        <dbReference type="EMBL" id="EOW84564.1"/>
    </source>
</evidence>
<comment type="miscellaneous">
    <text evidence="5">May also have succinyldiaminopimelate aminotransferase activity, thus carrying out the corresponding step in lysine biosynthesis.</text>
</comment>
<dbReference type="AlphaFoldDB" id="S0KYS3"/>
<feature type="binding site" evidence="5">
    <location>
        <position position="124"/>
    </location>
    <ligand>
        <name>N(2)-acetyl-L-ornithine</name>
        <dbReference type="ChEBI" id="CHEBI:57805"/>
    </ligand>
</feature>
<feature type="binding site" evidence="5">
    <location>
        <position position="263"/>
    </location>
    <ligand>
        <name>N(2)-acetyl-L-ornithine</name>
        <dbReference type="ChEBI" id="CHEBI:57805"/>
    </ligand>
</feature>
<dbReference type="PANTHER" id="PTHR11986:SF79">
    <property type="entry name" value="ACETYLORNITHINE AMINOTRANSFERASE, MITOCHONDRIAL"/>
    <property type="match status" value="1"/>
</dbReference>
<comment type="catalytic activity">
    <reaction evidence="5">
        <text>N(2)-acetyl-L-ornithine + 2-oxoglutarate = N-acetyl-L-glutamate 5-semialdehyde + L-glutamate</text>
        <dbReference type="Rhea" id="RHEA:18049"/>
        <dbReference type="ChEBI" id="CHEBI:16810"/>
        <dbReference type="ChEBI" id="CHEBI:29123"/>
        <dbReference type="ChEBI" id="CHEBI:29985"/>
        <dbReference type="ChEBI" id="CHEBI:57805"/>
        <dbReference type="EC" id="2.6.1.11"/>
    </reaction>
</comment>
<dbReference type="InterPro" id="IPR015422">
    <property type="entry name" value="PyrdxlP-dep_Trfase_small"/>
</dbReference>
<feature type="modified residue" description="N6-(pyridoxal phosphate)lysine" evidence="5">
    <location>
        <position position="235"/>
    </location>
</feature>
<dbReference type="UniPathway" id="UPA00068">
    <property type="reaction ID" value="UER00109"/>
</dbReference>
<dbReference type="EC" id="2.6.1.11" evidence="5"/>
<dbReference type="EMBL" id="ASWJ01000004">
    <property type="protein sequence ID" value="EOW84564.1"/>
    <property type="molecule type" value="Genomic_DNA"/>
</dbReference>
<sequence>MTFLFPNYQRKPIELVSGKGCMVTDQSGKQYLDLTSGIGVSSLGHQHPLLTKALKQQVDKIWHTSNLYTNSLQEAVAEKLANHKDYVAFFCNSGTEANEAALKLAKKATGRNKILSFHQSFHGRTYGAMSLTGQSSIQQGFGEMLGEVAYFPFNDIEEIADNLNQEVAAVIVELIQGESGIHVAYKGWIKELYKLCKKQGILFIVDEVQTGIGRTGSLFAYEQYDIEPDIITSAKALANGLPLGAMLGKQSLAQTFSPGSHGSTFGGNPLALSVACQVLDLVQTPEIQENIQQRSLQFFNGLQQISSKKIIDIRGKGLMIGIELTDSLVLTQVMNQLEKHGVLTLRAGKNVLRLLPPLTISQAEVAKALEIIEEVLAG</sequence>
<proteinExistence type="inferred from homology"/>
<dbReference type="NCBIfam" id="TIGR00707">
    <property type="entry name" value="argD"/>
    <property type="match status" value="1"/>
</dbReference>
<dbReference type="PANTHER" id="PTHR11986">
    <property type="entry name" value="AMINOTRANSFERASE CLASS III"/>
    <property type="match status" value="1"/>
</dbReference>